<sequence>MNFSLQEARQLQPTNLLMTTMELSRNVEKSIESFMQPSSIRLTPQELSNFVNSILKVGVCDLSFLTDLTPHLINWIIYIKQAYPDLTKDDPCVMSQLILLLQTIFSTPVAASVVIKEIRKGAFASKNHVTAPLSKTAIPGTPSSKSTTSSIETATSKGTSSVTRSCSAYGSLIGLDSFLVSNDLIRQVVFLDSAINYKIGFGFDTFLHYVSDVVCAALEALDLLRSMRTEISNQRVIETPDSVKALYLLSDSLRYGSFFGCMALATYNDAPDLLRFVTKSNHTGLPYWDSFVCNIIRIGNSKSVYACIKETTSISQTQNLRFSNCFLLQFLDHEPEFELVFSKCIPTLMLLAVRTVHEATPETRNLYQAFNEARSKLSVNSFCCMLNYAVCNNVMRTLKSNLPSVIVSEFSGFKLPPLAKWDYTFSEESFILEGDDAKQVNMRSLFELLVINLDTFMATMERELIVLSSFEVDSLKFLLEKLIQAKLTTCMHSLAAALLLLNVFKDSEPKFLHQVLEQKVYQAFWFLLSLPTSNPELVWLLLMNLVNDICKDDLKYTRLFENLLISLVKKDNGILKTNSIISLLSRFATTFACHLLLSNLGISSFNTNHMDLVVPQSEVARLLGIQKSLPSQVPCKRAH</sequence>
<dbReference type="EMBL" id="JAHMUF010000007">
    <property type="protein sequence ID" value="KAG7194479.1"/>
    <property type="molecule type" value="Genomic_DNA"/>
</dbReference>
<accession>A0A9P7VAP8</accession>
<proteinExistence type="predicted"/>
<name>A0A9P7VAP8_9ASCO</name>
<reference evidence="1" key="1">
    <citation type="submission" date="2021-03" db="EMBL/GenBank/DDBJ databases">
        <authorList>
            <person name="Palmer J.M."/>
        </authorList>
    </citation>
    <scope>NUCLEOTIDE SEQUENCE</scope>
    <source>
        <strain evidence="1">ARV_011</strain>
    </source>
</reference>
<dbReference type="Proteomes" id="UP000790833">
    <property type="component" value="Unassembled WGS sequence"/>
</dbReference>
<comment type="caution">
    <text evidence="1">The sequence shown here is derived from an EMBL/GenBank/DDBJ whole genome shotgun (WGS) entry which is preliminary data.</text>
</comment>
<evidence type="ECO:0000313" key="1">
    <source>
        <dbReference type="EMBL" id="KAG7194479.1"/>
    </source>
</evidence>
<dbReference type="RefSeq" id="XP_043050026.1">
    <property type="nucleotide sequence ID" value="XM_043195360.1"/>
</dbReference>
<gene>
    <name evidence="1" type="ORF">KQ657_004692</name>
</gene>
<protein>
    <submittedName>
        <fullName evidence="1">Uncharacterized protein</fullName>
    </submittedName>
</protein>
<keyword evidence="2" id="KW-1185">Reference proteome</keyword>
<dbReference type="AlphaFoldDB" id="A0A9P7VAP8"/>
<organism evidence="1 2">
    <name type="scientific">Scheffersomyces spartinae</name>
    <dbReference type="NCBI Taxonomy" id="45513"/>
    <lineage>
        <taxon>Eukaryota</taxon>
        <taxon>Fungi</taxon>
        <taxon>Dikarya</taxon>
        <taxon>Ascomycota</taxon>
        <taxon>Saccharomycotina</taxon>
        <taxon>Pichiomycetes</taxon>
        <taxon>Debaryomycetaceae</taxon>
        <taxon>Scheffersomyces</taxon>
    </lineage>
</organism>
<evidence type="ECO:0000313" key="2">
    <source>
        <dbReference type="Proteomes" id="UP000790833"/>
    </source>
</evidence>
<dbReference type="GeneID" id="66118066"/>